<evidence type="ECO:0000313" key="2">
    <source>
        <dbReference type="EMBL" id="CAH0110325.1"/>
    </source>
</evidence>
<sequence>MVASYVIFWLTSFLVLIGERLAIPVEETQGVNLLSALKMGHPLLTFKRETSTLTETQVTTQWLPSVTCAKLVNVTGPCRLQPHGHGEDGRIYQMEQPEVLTFDDDMDEADALIKFQPTITLKVEPTAMPDNLESNANMRLEASWTDTAHKDGDSNPKNFGFAESIRAFFNVIQIERVTVTMSSVTFLPSTTKTIFIMRCTPRPFTISICSRGPRGPRQELD</sequence>
<name>A0A8J2S6I7_9CRUS</name>
<protein>
    <submittedName>
        <fullName evidence="2">Uncharacterized protein</fullName>
    </submittedName>
</protein>
<reference evidence="2" key="1">
    <citation type="submission" date="2021-11" db="EMBL/GenBank/DDBJ databases">
        <authorList>
            <person name="Schell T."/>
        </authorList>
    </citation>
    <scope>NUCLEOTIDE SEQUENCE</scope>
    <source>
        <strain evidence="2">M5</strain>
    </source>
</reference>
<proteinExistence type="predicted"/>
<accession>A0A8J2S6I7</accession>
<evidence type="ECO:0000313" key="3">
    <source>
        <dbReference type="Proteomes" id="UP000789390"/>
    </source>
</evidence>
<feature type="signal peptide" evidence="1">
    <location>
        <begin position="1"/>
        <end position="22"/>
    </location>
</feature>
<dbReference type="OrthoDB" id="10367426at2759"/>
<organism evidence="2 3">
    <name type="scientific">Daphnia galeata</name>
    <dbReference type="NCBI Taxonomy" id="27404"/>
    <lineage>
        <taxon>Eukaryota</taxon>
        <taxon>Metazoa</taxon>
        <taxon>Ecdysozoa</taxon>
        <taxon>Arthropoda</taxon>
        <taxon>Crustacea</taxon>
        <taxon>Branchiopoda</taxon>
        <taxon>Diplostraca</taxon>
        <taxon>Cladocera</taxon>
        <taxon>Anomopoda</taxon>
        <taxon>Daphniidae</taxon>
        <taxon>Daphnia</taxon>
    </lineage>
</organism>
<gene>
    <name evidence="2" type="ORF">DGAL_LOCUS13889</name>
</gene>
<evidence type="ECO:0000256" key="1">
    <source>
        <dbReference type="SAM" id="SignalP"/>
    </source>
</evidence>
<dbReference type="AlphaFoldDB" id="A0A8J2S6I7"/>
<feature type="chain" id="PRO_5035167899" evidence="1">
    <location>
        <begin position="23"/>
        <end position="221"/>
    </location>
</feature>
<dbReference type="Proteomes" id="UP000789390">
    <property type="component" value="Unassembled WGS sequence"/>
</dbReference>
<keyword evidence="3" id="KW-1185">Reference proteome</keyword>
<keyword evidence="1" id="KW-0732">Signal</keyword>
<dbReference type="EMBL" id="CAKKLH010000302">
    <property type="protein sequence ID" value="CAH0110325.1"/>
    <property type="molecule type" value="Genomic_DNA"/>
</dbReference>
<comment type="caution">
    <text evidence="2">The sequence shown here is derived from an EMBL/GenBank/DDBJ whole genome shotgun (WGS) entry which is preliminary data.</text>
</comment>